<comment type="caution">
    <text evidence="11">The sequence shown here is derived from an EMBL/GenBank/DDBJ whole genome shotgun (WGS) entry which is preliminary data.</text>
</comment>
<feature type="transmembrane region" description="Helical" evidence="9">
    <location>
        <begin position="108"/>
        <end position="130"/>
    </location>
</feature>
<dbReference type="Pfam" id="PF03151">
    <property type="entry name" value="TPT"/>
    <property type="match status" value="1"/>
</dbReference>
<evidence type="ECO:0000256" key="7">
    <source>
        <dbReference type="ARBA" id="ARBA00023136"/>
    </source>
</evidence>
<feature type="transmembrane region" description="Helical" evidence="9">
    <location>
        <begin position="66"/>
        <end position="88"/>
    </location>
</feature>
<evidence type="ECO:0000256" key="6">
    <source>
        <dbReference type="ARBA" id="ARBA00022989"/>
    </source>
</evidence>
<feature type="transmembrane region" description="Helical" evidence="9">
    <location>
        <begin position="162"/>
        <end position="181"/>
    </location>
</feature>
<keyword evidence="7 9" id="KW-0472">Membrane</keyword>
<feature type="compositionally biased region" description="Polar residues" evidence="8">
    <location>
        <begin position="18"/>
        <end position="29"/>
    </location>
</feature>
<accession>A0ABR3XPH9</accession>
<reference evidence="11 12" key="1">
    <citation type="journal article" date="2024" name="IMA Fungus">
        <title>IMA Genome - F19 : A genome assembly and annotation guide to empower mycologists, including annotated draft genome sequences of Ceratocystis pirilliformis, Diaporthe australafricana, Fusarium ophioides, Paecilomyces lecythidis, and Sporothrix stenoceras.</title>
        <authorList>
            <person name="Aylward J."/>
            <person name="Wilson A.M."/>
            <person name="Visagie C.M."/>
            <person name="Spraker J."/>
            <person name="Barnes I."/>
            <person name="Buitendag C."/>
            <person name="Ceriani C."/>
            <person name="Del Mar Angel L."/>
            <person name="du Plessis D."/>
            <person name="Fuchs T."/>
            <person name="Gasser K."/>
            <person name="Kramer D."/>
            <person name="Li W."/>
            <person name="Munsamy K."/>
            <person name="Piso A."/>
            <person name="Price J.L."/>
            <person name="Sonnekus B."/>
            <person name="Thomas C."/>
            <person name="van der Nest A."/>
            <person name="van Dijk A."/>
            <person name="van Heerden A."/>
            <person name="van Vuuren N."/>
            <person name="Yilmaz N."/>
            <person name="Duong T.A."/>
            <person name="van der Merwe N.A."/>
            <person name="Wingfield M.J."/>
            <person name="Wingfield B.D."/>
        </authorList>
    </citation>
    <scope>NUCLEOTIDE SEQUENCE [LARGE SCALE GENOMIC DNA]</scope>
    <source>
        <strain evidence="11 12">CMW 18300</strain>
    </source>
</reference>
<feature type="transmembrane region" description="Helical" evidence="9">
    <location>
        <begin position="221"/>
        <end position="240"/>
    </location>
</feature>
<feature type="domain" description="Sugar phosphate transporter" evidence="10">
    <location>
        <begin position="38"/>
        <end position="325"/>
    </location>
</feature>
<evidence type="ECO:0000313" key="11">
    <source>
        <dbReference type="EMBL" id="KAL1877507.1"/>
    </source>
</evidence>
<evidence type="ECO:0000313" key="12">
    <source>
        <dbReference type="Proteomes" id="UP001583177"/>
    </source>
</evidence>
<protein>
    <recommendedName>
        <fullName evidence="10">Sugar phosphate transporter domain-containing protein</fullName>
    </recommendedName>
</protein>
<dbReference type="Proteomes" id="UP001583177">
    <property type="component" value="Unassembled WGS sequence"/>
</dbReference>
<feature type="transmembrane region" description="Helical" evidence="9">
    <location>
        <begin position="356"/>
        <end position="374"/>
    </location>
</feature>
<feature type="transmembrane region" description="Helical" evidence="9">
    <location>
        <begin position="282"/>
        <end position="303"/>
    </location>
</feature>
<keyword evidence="12" id="KW-1185">Reference proteome</keyword>
<feature type="compositionally biased region" description="Basic and acidic residues" evidence="8">
    <location>
        <begin position="1"/>
        <end position="15"/>
    </location>
</feature>
<evidence type="ECO:0000256" key="2">
    <source>
        <dbReference type="ARBA" id="ARBA00004477"/>
    </source>
</evidence>
<sequence>MAGERKSAEADRKLESGTAKSSPETASSSGGLGGLHPAFFIALWIALSSSVILFNKWILSTAKFEYPLFLTTWHQVFATIMTQLMARFTNILDSRHNVPMTPHLYGRAIVPIGVMFSLSLVCGNLAYLTLSVSFIQMLKATTAVATLLATWAFRITPPNVKVLGNVSIIVLGVVIASFGEIKFVLSGFTFQVGGVVFEALRLVLVQRLLGSGDFKMDPLVSLYYFAPACAVTNCLFTALVELPRLTMDDIYNLGPMILFANAFVAFLLNVSGVLLIGKTSAVVLTMSGVLKDVLLVFASMLLFHDPVTAQQFFGYSIALAGLVYYKLGAEKINALAKDTQLQVTQYRQSNPAKVKLAGAAVVFAVIILLVWSFGPSSTSQYTEYVKARAGYGG</sequence>
<proteinExistence type="inferred from homology"/>
<feature type="region of interest" description="Disordered" evidence="8">
    <location>
        <begin position="1"/>
        <end position="30"/>
    </location>
</feature>
<comment type="similarity">
    <text evidence="3">Belongs to the TPT transporter family. SLC35D subfamily.</text>
</comment>
<evidence type="ECO:0000256" key="9">
    <source>
        <dbReference type="SAM" id="Phobius"/>
    </source>
</evidence>
<feature type="transmembrane region" description="Helical" evidence="9">
    <location>
        <begin position="188"/>
        <end position="209"/>
    </location>
</feature>
<organism evidence="11 12">
    <name type="scientific">Diaporthe australafricana</name>
    <dbReference type="NCBI Taxonomy" id="127596"/>
    <lineage>
        <taxon>Eukaryota</taxon>
        <taxon>Fungi</taxon>
        <taxon>Dikarya</taxon>
        <taxon>Ascomycota</taxon>
        <taxon>Pezizomycotina</taxon>
        <taxon>Sordariomycetes</taxon>
        <taxon>Sordariomycetidae</taxon>
        <taxon>Diaporthales</taxon>
        <taxon>Diaporthaceae</taxon>
        <taxon>Diaporthe</taxon>
    </lineage>
</organism>
<comment type="subcellular location">
    <subcellularLocation>
        <location evidence="2">Endoplasmic reticulum membrane</location>
        <topology evidence="2">Multi-pass membrane protein</topology>
    </subcellularLocation>
</comment>
<evidence type="ECO:0000256" key="1">
    <source>
        <dbReference type="ARBA" id="ARBA00003420"/>
    </source>
</evidence>
<comment type="function">
    <text evidence="1">Involved in the import of GDP-mannose from the cytoplasm into the Golgi lumen.</text>
</comment>
<evidence type="ECO:0000256" key="5">
    <source>
        <dbReference type="ARBA" id="ARBA00022692"/>
    </source>
</evidence>
<feature type="transmembrane region" description="Helical" evidence="9">
    <location>
        <begin position="35"/>
        <end position="54"/>
    </location>
</feature>
<comment type="subunit">
    <text evidence="4">Homooligomer.</text>
</comment>
<keyword evidence="5 9" id="KW-0812">Transmembrane</keyword>
<dbReference type="PANTHER" id="PTHR11132">
    <property type="entry name" value="SOLUTE CARRIER FAMILY 35"/>
    <property type="match status" value="1"/>
</dbReference>
<name>A0ABR3XPH9_9PEZI</name>
<evidence type="ECO:0000259" key="10">
    <source>
        <dbReference type="Pfam" id="PF03151"/>
    </source>
</evidence>
<dbReference type="InterPro" id="IPR050186">
    <property type="entry name" value="TPT_transporter"/>
</dbReference>
<dbReference type="EMBL" id="JAWRVE010000014">
    <property type="protein sequence ID" value="KAL1877507.1"/>
    <property type="molecule type" value="Genomic_DNA"/>
</dbReference>
<evidence type="ECO:0000256" key="3">
    <source>
        <dbReference type="ARBA" id="ARBA00010425"/>
    </source>
</evidence>
<gene>
    <name evidence="11" type="ORF">Daus18300_002495</name>
</gene>
<keyword evidence="6 9" id="KW-1133">Transmembrane helix</keyword>
<feature type="transmembrane region" description="Helical" evidence="9">
    <location>
        <begin position="252"/>
        <end position="276"/>
    </location>
</feature>
<dbReference type="InterPro" id="IPR004853">
    <property type="entry name" value="Sugar_P_trans_dom"/>
</dbReference>
<evidence type="ECO:0000256" key="4">
    <source>
        <dbReference type="ARBA" id="ARBA00011182"/>
    </source>
</evidence>
<evidence type="ECO:0000256" key="8">
    <source>
        <dbReference type="SAM" id="MobiDB-lite"/>
    </source>
</evidence>